<comment type="activity regulation">
    <text evidence="12">Na(+) is not transported, but it plays an essential structural role and its presence is essential for fluoride channel function.</text>
</comment>
<evidence type="ECO:0000256" key="11">
    <source>
        <dbReference type="ARBA" id="ARBA00035585"/>
    </source>
</evidence>
<keyword evidence="14" id="KW-1185">Reference proteome</keyword>
<evidence type="ECO:0000256" key="9">
    <source>
        <dbReference type="ARBA" id="ARBA00023303"/>
    </source>
</evidence>
<evidence type="ECO:0000256" key="8">
    <source>
        <dbReference type="ARBA" id="ARBA00023136"/>
    </source>
</evidence>
<keyword evidence="3" id="KW-0997">Cell inner membrane</keyword>
<protein>
    <recommendedName>
        <fullName evidence="12">Fluoride-specific ion channel FluC</fullName>
    </recommendedName>
</protein>
<dbReference type="GO" id="GO:0140114">
    <property type="term" value="P:cellular detoxification of fluoride"/>
    <property type="evidence" value="ECO:0007669"/>
    <property type="project" value="UniProtKB-UniRule"/>
</dbReference>
<keyword evidence="8 12" id="KW-0472">Membrane</keyword>
<evidence type="ECO:0000313" key="13">
    <source>
        <dbReference type="EMBL" id="KGE03518.1"/>
    </source>
</evidence>
<dbReference type="GO" id="GO:0062054">
    <property type="term" value="F:fluoride channel activity"/>
    <property type="evidence" value="ECO:0007669"/>
    <property type="project" value="UniProtKB-UniRule"/>
</dbReference>
<evidence type="ECO:0000256" key="12">
    <source>
        <dbReference type="HAMAP-Rule" id="MF_00454"/>
    </source>
</evidence>
<dbReference type="EMBL" id="AUVB01000054">
    <property type="protein sequence ID" value="KGE03518.1"/>
    <property type="molecule type" value="Genomic_DNA"/>
</dbReference>
<dbReference type="RefSeq" id="WP_035513468.1">
    <property type="nucleotide sequence ID" value="NZ_KN234745.1"/>
</dbReference>
<dbReference type="GO" id="GO:0005886">
    <property type="term" value="C:plasma membrane"/>
    <property type="evidence" value="ECO:0007669"/>
    <property type="project" value="UniProtKB-SubCell"/>
</dbReference>
<evidence type="ECO:0000256" key="2">
    <source>
        <dbReference type="ARBA" id="ARBA00022475"/>
    </source>
</evidence>
<comment type="function">
    <text evidence="12">Fluoride-specific ion channel. Important for reducing fluoride concentration in the cell, thus reducing its toxicity.</text>
</comment>
<organism evidence="13 14">
    <name type="scientific">Pseudohaliea rubra DSM 19751</name>
    <dbReference type="NCBI Taxonomy" id="1265313"/>
    <lineage>
        <taxon>Bacteria</taxon>
        <taxon>Pseudomonadati</taxon>
        <taxon>Pseudomonadota</taxon>
        <taxon>Gammaproteobacteria</taxon>
        <taxon>Cellvibrionales</taxon>
        <taxon>Halieaceae</taxon>
        <taxon>Pseudohaliea</taxon>
    </lineage>
</organism>
<evidence type="ECO:0000256" key="6">
    <source>
        <dbReference type="ARBA" id="ARBA00023053"/>
    </source>
</evidence>
<evidence type="ECO:0000256" key="5">
    <source>
        <dbReference type="ARBA" id="ARBA00022989"/>
    </source>
</evidence>
<comment type="subcellular location">
    <subcellularLocation>
        <location evidence="1 12">Cell membrane</location>
        <topology evidence="1 12">Multi-pass membrane protein</topology>
    </subcellularLocation>
</comment>
<keyword evidence="12" id="KW-0479">Metal-binding</keyword>
<dbReference type="InterPro" id="IPR003691">
    <property type="entry name" value="FluC"/>
</dbReference>
<keyword evidence="6 12" id="KW-0915">Sodium</keyword>
<proteinExistence type="inferred from homology"/>
<dbReference type="PANTHER" id="PTHR28259:SF1">
    <property type="entry name" value="FLUORIDE EXPORT PROTEIN 1-RELATED"/>
    <property type="match status" value="1"/>
</dbReference>
<evidence type="ECO:0000256" key="1">
    <source>
        <dbReference type="ARBA" id="ARBA00004651"/>
    </source>
</evidence>
<feature type="binding site" evidence="12">
    <location>
        <position position="77"/>
    </location>
    <ligand>
        <name>Na(+)</name>
        <dbReference type="ChEBI" id="CHEBI:29101"/>
        <note>structural</note>
    </ligand>
</feature>
<sequence>MKYLLFVALGGAGGAVTRYLLGLWAHGLWAGPWPLGTFMVNVLGSAGIGVVFVLLERGSLHPDWRSVLMVGFLGAFTTFSTFSLETVELWQGGQAGLALAYALVSVLSCVLAVAGTLTLLRAFS</sequence>
<dbReference type="eggNOG" id="COG0239">
    <property type="taxonomic scope" value="Bacteria"/>
</dbReference>
<feature type="transmembrane region" description="Helical" evidence="12">
    <location>
        <begin position="96"/>
        <end position="120"/>
    </location>
</feature>
<feature type="transmembrane region" description="Helical" evidence="12">
    <location>
        <begin position="67"/>
        <end position="84"/>
    </location>
</feature>
<dbReference type="STRING" id="1265313.HRUBRA_01897"/>
<dbReference type="GO" id="GO:0046872">
    <property type="term" value="F:metal ion binding"/>
    <property type="evidence" value="ECO:0007669"/>
    <property type="project" value="UniProtKB-KW"/>
</dbReference>
<keyword evidence="2 12" id="KW-1003">Cell membrane</keyword>
<dbReference type="HOGENOM" id="CLU_114342_2_3_6"/>
<dbReference type="Proteomes" id="UP000029640">
    <property type="component" value="Unassembled WGS sequence"/>
</dbReference>
<name>A0A095VQZ4_9GAMM</name>
<dbReference type="HAMAP" id="MF_00454">
    <property type="entry name" value="FluC"/>
    <property type="match status" value="1"/>
</dbReference>
<evidence type="ECO:0000256" key="3">
    <source>
        <dbReference type="ARBA" id="ARBA00022519"/>
    </source>
</evidence>
<dbReference type="Pfam" id="PF02537">
    <property type="entry name" value="CRCB"/>
    <property type="match status" value="1"/>
</dbReference>
<reference evidence="13 14" key="1">
    <citation type="journal article" date="2014" name="Genome Announc.">
        <title>Genome Sequence of Gammaproteobacterial Pseudohaliea rubra Type Strain DSM 19751, Isolated from Coastal Seawater of the Mediterranean Sea.</title>
        <authorList>
            <person name="Spring S."/>
            <person name="Fiebig A."/>
            <person name="Riedel T."/>
            <person name="Goker M."/>
            <person name="Klenk H.P."/>
        </authorList>
    </citation>
    <scope>NUCLEOTIDE SEQUENCE [LARGE SCALE GENOMIC DNA]</scope>
    <source>
        <strain evidence="13 14">DSM 19751</strain>
    </source>
</reference>
<keyword evidence="5 12" id="KW-1133">Transmembrane helix</keyword>
<evidence type="ECO:0000313" key="14">
    <source>
        <dbReference type="Proteomes" id="UP000029640"/>
    </source>
</evidence>
<keyword evidence="9 12" id="KW-0407">Ion channel</keyword>
<comment type="similarity">
    <text evidence="10 12">Belongs to the fluoride channel Fluc/FEX (TC 1.A.43) family.</text>
</comment>
<comment type="catalytic activity">
    <reaction evidence="11">
        <text>fluoride(in) = fluoride(out)</text>
        <dbReference type="Rhea" id="RHEA:76159"/>
        <dbReference type="ChEBI" id="CHEBI:17051"/>
    </reaction>
    <physiologicalReaction direction="left-to-right" evidence="11">
        <dbReference type="Rhea" id="RHEA:76160"/>
    </physiologicalReaction>
</comment>
<evidence type="ECO:0000256" key="7">
    <source>
        <dbReference type="ARBA" id="ARBA00023065"/>
    </source>
</evidence>
<keyword evidence="7 12" id="KW-0406">Ion transport</keyword>
<evidence type="ECO:0000256" key="4">
    <source>
        <dbReference type="ARBA" id="ARBA00022692"/>
    </source>
</evidence>
<dbReference type="OrthoDB" id="9806299at2"/>
<dbReference type="AlphaFoldDB" id="A0A095VQZ4"/>
<evidence type="ECO:0000256" key="10">
    <source>
        <dbReference type="ARBA" id="ARBA00035120"/>
    </source>
</evidence>
<dbReference type="NCBIfam" id="TIGR00494">
    <property type="entry name" value="crcB"/>
    <property type="match status" value="1"/>
</dbReference>
<keyword evidence="12" id="KW-0813">Transport</keyword>
<feature type="binding site" evidence="12">
    <location>
        <position position="74"/>
    </location>
    <ligand>
        <name>Na(+)</name>
        <dbReference type="ChEBI" id="CHEBI:29101"/>
        <note>structural</note>
    </ligand>
</feature>
<gene>
    <name evidence="12" type="primary">fluC</name>
    <name evidence="12" type="synonym">crcB</name>
    <name evidence="13" type="ORF">HRUBRA_01897</name>
</gene>
<keyword evidence="4 12" id="KW-0812">Transmembrane</keyword>
<comment type="caution">
    <text evidence="13">The sequence shown here is derived from an EMBL/GenBank/DDBJ whole genome shotgun (WGS) entry which is preliminary data.</text>
</comment>
<feature type="transmembrane region" description="Helical" evidence="12">
    <location>
        <begin position="33"/>
        <end position="55"/>
    </location>
</feature>
<dbReference type="PANTHER" id="PTHR28259">
    <property type="entry name" value="FLUORIDE EXPORT PROTEIN 1-RELATED"/>
    <property type="match status" value="1"/>
</dbReference>
<accession>A0A095VQZ4</accession>